<keyword evidence="1" id="KW-1185">Reference proteome</keyword>
<accession>A0A1I8B7M2</accession>
<protein>
    <submittedName>
        <fullName evidence="2">Uncharacterized protein</fullName>
    </submittedName>
</protein>
<evidence type="ECO:0000313" key="2">
    <source>
        <dbReference type="WBParaSite" id="MhA1_Contig1477.frz3.gene5"/>
    </source>
</evidence>
<organism evidence="1 2">
    <name type="scientific">Meloidogyne hapla</name>
    <name type="common">Root-knot nematode worm</name>
    <dbReference type="NCBI Taxonomy" id="6305"/>
    <lineage>
        <taxon>Eukaryota</taxon>
        <taxon>Metazoa</taxon>
        <taxon>Ecdysozoa</taxon>
        <taxon>Nematoda</taxon>
        <taxon>Chromadorea</taxon>
        <taxon>Rhabditida</taxon>
        <taxon>Tylenchina</taxon>
        <taxon>Tylenchomorpha</taxon>
        <taxon>Tylenchoidea</taxon>
        <taxon>Meloidogynidae</taxon>
        <taxon>Meloidogyninae</taxon>
        <taxon>Meloidogyne</taxon>
    </lineage>
</organism>
<reference evidence="2" key="1">
    <citation type="submission" date="2016-11" db="UniProtKB">
        <authorList>
            <consortium name="WormBaseParasite"/>
        </authorList>
    </citation>
    <scope>IDENTIFICATION</scope>
</reference>
<evidence type="ECO:0000313" key="1">
    <source>
        <dbReference type="Proteomes" id="UP000095281"/>
    </source>
</evidence>
<proteinExistence type="predicted"/>
<dbReference type="Proteomes" id="UP000095281">
    <property type="component" value="Unplaced"/>
</dbReference>
<dbReference type="WBParaSite" id="MhA1_Contig1477.frz3.gene5">
    <property type="protein sequence ID" value="MhA1_Contig1477.frz3.gene5"/>
    <property type="gene ID" value="MhA1_Contig1477.frz3.gene5"/>
</dbReference>
<name>A0A1I8B7M2_MELHA</name>
<dbReference type="AlphaFoldDB" id="A0A1I8B7M2"/>
<sequence>MPIIVDVERAYFLDKILREFLIKGFNEGIEGLELIFKQIDEIIKYFGQQIENIILYSSRNKKNELERNCAENILKINSEDWLLLGGTDRNEFTVKCHGDIINELNSKIEESIERLLKKIPENNQLKEEYSSIRAHYLINEMGIKLYSQLAKIIGVNNKELEELYKNDEDFNKLFEKIKSSFNLNLIKNSLFAKTIVEEIFKLMNGNGKEFENLKEIIQNSNAELPEEMIDEEKWISTLIKKELKKEEILEGEKNLEEEKSLIFITQGNIKN</sequence>